<protein>
    <submittedName>
        <fullName evidence="1">Uncharacterized protein</fullName>
    </submittedName>
</protein>
<organism evidence="1 2">
    <name type="scientific">Bacteroides cellulosilyticus</name>
    <dbReference type="NCBI Taxonomy" id="246787"/>
    <lineage>
        <taxon>Bacteria</taxon>
        <taxon>Pseudomonadati</taxon>
        <taxon>Bacteroidota</taxon>
        <taxon>Bacteroidia</taxon>
        <taxon>Bacteroidales</taxon>
        <taxon>Bacteroidaceae</taxon>
        <taxon>Bacteroides</taxon>
    </lineage>
</organism>
<gene>
    <name evidence="1" type="ORF">F2Y81_15545</name>
</gene>
<reference evidence="1 2" key="1">
    <citation type="journal article" date="2019" name="Nat. Med.">
        <title>A library of human gut bacterial isolates paired with longitudinal multiomics data enables mechanistic microbiome research.</title>
        <authorList>
            <person name="Poyet M."/>
            <person name="Groussin M."/>
            <person name="Gibbons S.M."/>
            <person name="Avila-Pacheco J."/>
            <person name="Jiang X."/>
            <person name="Kearney S.M."/>
            <person name="Perrotta A.R."/>
            <person name="Berdy B."/>
            <person name="Zhao S."/>
            <person name="Lieberman T.D."/>
            <person name="Swanson P.K."/>
            <person name="Smith M."/>
            <person name="Roesemann S."/>
            <person name="Alexander J.E."/>
            <person name="Rich S.A."/>
            <person name="Livny J."/>
            <person name="Vlamakis H."/>
            <person name="Clish C."/>
            <person name="Bullock K."/>
            <person name="Deik A."/>
            <person name="Scott J."/>
            <person name="Pierce K.A."/>
            <person name="Xavier R.J."/>
            <person name="Alm E.J."/>
        </authorList>
    </citation>
    <scope>NUCLEOTIDE SEQUENCE [LARGE SCALE GENOMIC DNA]</scope>
    <source>
        <strain evidence="1 2">BIOML-A6</strain>
    </source>
</reference>
<name>A0A642PWT2_9BACE</name>
<dbReference type="RefSeq" id="WP_149920124.1">
    <property type="nucleotide sequence ID" value="NZ_VVYV01000026.1"/>
</dbReference>
<accession>A0A642PWT2</accession>
<evidence type="ECO:0000313" key="1">
    <source>
        <dbReference type="EMBL" id="KAA5416569.1"/>
    </source>
</evidence>
<sequence length="236" mass="27448">MSEFVYPYGADRNPAYSEFKQLEDVLLDEYNRNVSEKPHLQPVYQLRYNEAWDLLYKKYSDVLIPMPVDQYMNEFCLAIGEYFMVGIPLKLVDAKDSFLIFEDSSKMSTSMRFRHEKCTPPSDPAEQENKETTLDMYSEWSKQLAVSYTKDELQKQLTKCEMLTDKYTKSHLMAVEKSTSMQSNSQSRAQTHNVVVANYEKKLALKNAIEIINLFPDYISGIHSTKNKVVHSQCLI</sequence>
<evidence type="ECO:0000313" key="2">
    <source>
        <dbReference type="Proteomes" id="UP000448877"/>
    </source>
</evidence>
<dbReference type="Proteomes" id="UP000448877">
    <property type="component" value="Unassembled WGS sequence"/>
</dbReference>
<comment type="caution">
    <text evidence="1">The sequence shown here is derived from an EMBL/GenBank/DDBJ whole genome shotgun (WGS) entry which is preliminary data.</text>
</comment>
<dbReference type="AlphaFoldDB" id="A0A642PWT2"/>
<dbReference type="EMBL" id="VVYV01000026">
    <property type="protein sequence ID" value="KAA5416569.1"/>
    <property type="molecule type" value="Genomic_DNA"/>
</dbReference>
<proteinExistence type="predicted"/>